<evidence type="ECO:0000313" key="7">
    <source>
        <dbReference type="EMBL" id="MCK8678625.1"/>
    </source>
</evidence>
<name>A0ABT0IBF2_9ACTN</name>
<dbReference type="Pfam" id="PF02133">
    <property type="entry name" value="Transp_cyt_pur"/>
    <property type="match status" value="1"/>
</dbReference>
<keyword evidence="4 6" id="KW-1133">Transmembrane helix</keyword>
<dbReference type="Proteomes" id="UP001522868">
    <property type="component" value="Unassembled WGS sequence"/>
</dbReference>
<feature type="transmembrane region" description="Helical" evidence="6">
    <location>
        <begin position="314"/>
        <end position="332"/>
    </location>
</feature>
<feature type="transmembrane region" description="Helical" evidence="6">
    <location>
        <begin position="136"/>
        <end position="155"/>
    </location>
</feature>
<evidence type="ECO:0000256" key="6">
    <source>
        <dbReference type="SAM" id="Phobius"/>
    </source>
</evidence>
<keyword evidence="5 6" id="KW-0472">Membrane</keyword>
<dbReference type="Gene3D" id="1.10.4160.10">
    <property type="entry name" value="Hydantoin permease"/>
    <property type="match status" value="1"/>
</dbReference>
<feature type="transmembrane region" description="Helical" evidence="6">
    <location>
        <begin position="58"/>
        <end position="81"/>
    </location>
</feature>
<organism evidence="7 8">
    <name type="scientific">Streptomyces lichenis</name>
    <dbReference type="NCBI Taxonomy" id="2306967"/>
    <lineage>
        <taxon>Bacteria</taxon>
        <taxon>Bacillati</taxon>
        <taxon>Actinomycetota</taxon>
        <taxon>Actinomycetes</taxon>
        <taxon>Kitasatosporales</taxon>
        <taxon>Streptomycetaceae</taxon>
        <taxon>Streptomyces</taxon>
    </lineage>
</organism>
<comment type="subcellular location">
    <subcellularLocation>
        <location evidence="1">Membrane</location>
        <topology evidence="1">Multi-pass membrane protein</topology>
    </subcellularLocation>
</comment>
<keyword evidence="3 6" id="KW-0812">Transmembrane</keyword>
<feature type="transmembrane region" description="Helical" evidence="6">
    <location>
        <begin position="407"/>
        <end position="426"/>
    </location>
</feature>
<evidence type="ECO:0000256" key="1">
    <source>
        <dbReference type="ARBA" id="ARBA00004141"/>
    </source>
</evidence>
<feature type="transmembrane region" description="Helical" evidence="6">
    <location>
        <begin position="198"/>
        <end position="217"/>
    </location>
</feature>
<feature type="transmembrane region" description="Helical" evidence="6">
    <location>
        <begin position="338"/>
        <end position="360"/>
    </location>
</feature>
<dbReference type="EMBL" id="JALPTH010000012">
    <property type="protein sequence ID" value="MCK8678625.1"/>
    <property type="molecule type" value="Genomic_DNA"/>
</dbReference>
<evidence type="ECO:0000313" key="8">
    <source>
        <dbReference type="Proteomes" id="UP001522868"/>
    </source>
</evidence>
<dbReference type="PANTHER" id="PTHR30569:SF0">
    <property type="entry name" value="CYTOSINE PERMEASE"/>
    <property type="match status" value="1"/>
</dbReference>
<comment type="caution">
    <text evidence="7">The sequence shown here is derived from an EMBL/GenBank/DDBJ whole genome shotgun (WGS) entry which is preliminary data.</text>
</comment>
<proteinExistence type="inferred from homology"/>
<dbReference type="PANTHER" id="PTHR30569">
    <property type="entry name" value="CYTOSINE TRANSPORTER CODB"/>
    <property type="match status" value="1"/>
</dbReference>
<gene>
    <name evidence="7" type="ORF">M1O15_14745</name>
</gene>
<reference evidence="7 8" key="1">
    <citation type="submission" date="2022-04" db="EMBL/GenBank/DDBJ databases">
        <title>Streptomyces sp. nov. LCR6-01 isolated from Lichen of Dirinaria sp.</title>
        <authorList>
            <person name="Kanchanasin P."/>
            <person name="Tanasupawat S."/>
            <person name="Phongsopitanun W."/>
        </authorList>
    </citation>
    <scope>NUCLEOTIDE SEQUENCE [LARGE SCALE GENOMIC DNA]</scope>
    <source>
        <strain evidence="7 8">LCR6-01</strain>
    </source>
</reference>
<feature type="transmembrane region" description="Helical" evidence="6">
    <location>
        <begin position="381"/>
        <end position="401"/>
    </location>
</feature>
<dbReference type="CDD" id="cd11484">
    <property type="entry name" value="SLC-NCS1sbd_CobB-like"/>
    <property type="match status" value="1"/>
</dbReference>
<keyword evidence="8" id="KW-1185">Reference proteome</keyword>
<evidence type="ECO:0000256" key="2">
    <source>
        <dbReference type="ARBA" id="ARBA00008974"/>
    </source>
</evidence>
<evidence type="ECO:0000256" key="5">
    <source>
        <dbReference type="ARBA" id="ARBA00023136"/>
    </source>
</evidence>
<dbReference type="InterPro" id="IPR001248">
    <property type="entry name" value="Pur-cyt_permease"/>
</dbReference>
<evidence type="ECO:0000256" key="3">
    <source>
        <dbReference type="ARBA" id="ARBA00022692"/>
    </source>
</evidence>
<sequence length="460" mass="48032">MRADRPAEAADDYALTPVPREARHSWVSVAVQRFGQVSSFQQFMVGAVLGYSMTFQDAFWAITFGSVLLECITIALGIAGVREGLSTSVLARWAGFGHKGSAAVGLLISLSLAGWFGVQNGVFAEGMHDLAGWAPAWVWAVAGGTAVTVIALYGFQAMARTAWLTVPAFLALAGYAIVDTLRHHSLDQLATAPPPGPVMSLAEGTTLVAGAFVLGAIMTPDMTRFNRSPADVVKQTVISVTLGEYVIGLTAVLLGHAARSADVVGIITSSSGLLGTLVLATAIVKINDWNLYSSSLGLVNSAEVLLGRRLGRRGVTVVLGAVGTLLSALGIVGHFTGFLTTLGVLAPPVAGVIIAEYFVVRTCRPVFDRARADGVLPETGAQWLPLSLVCWAAGWAAGTWVGPGIPAVNSLLVAFLLYAAVGLVSARRARARRAVPAPHGLGDRLARSGERPPETVPYDA</sequence>
<dbReference type="InterPro" id="IPR030191">
    <property type="entry name" value="CodB"/>
</dbReference>
<dbReference type="RefSeq" id="WP_248634258.1">
    <property type="nucleotide sequence ID" value="NZ_JALPTH010000012.1"/>
</dbReference>
<protein>
    <submittedName>
        <fullName evidence="7">Cytosine permease</fullName>
    </submittedName>
</protein>
<feature type="transmembrane region" description="Helical" evidence="6">
    <location>
        <begin position="237"/>
        <end position="257"/>
    </location>
</feature>
<evidence type="ECO:0000256" key="4">
    <source>
        <dbReference type="ARBA" id="ARBA00022989"/>
    </source>
</evidence>
<comment type="similarity">
    <text evidence="2">Belongs to the purine-cytosine permease (2.A.39) family.</text>
</comment>
<feature type="transmembrane region" description="Helical" evidence="6">
    <location>
        <begin position="263"/>
        <end position="284"/>
    </location>
</feature>
<feature type="transmembrane region" description="Helical" evidence="6">
    <location>
        <begin position="162"/>
        <end position="178"/>
    </location>
</feature>
<accession>A0ABT0IBF2</accession>
<feature type="transmembrane region" description="Helical" evidence="6">
    <location>
        <begin position="93"/>
        <end position="116"/>
    </location>
</feature>